<dbReference type="InterPro" id="IPR004805">
    <property type="entry name" value="DnaE2/DnaE/PolC"/>
</dbReference>
<dbReference type="InterPro" id="IPR040982">
    <property type="entry name" value="DNA_pol3_finger"/>
</dbReference>
<dbReference type="PANTHER" id="PTHR32294">
    <property type="entry name" value="DNA POLYMERASE III SUBUNIT ALPHA"/>
    <property type="match status" value="1"/>
</dbReference>
<dbReference type="Pfam" id="PF17657">
    <property type="entry name" value="DNA_pol3_finger"/>
    <property type="match status" value="1"/>
</dbReference>
<evidence type="ECO:0000256" key="6">
    <source>
        <dbReference type="ARBA" id="ARBA00022705"/>
    </source>
</evidence>
<feature type="domain" description="Polymerase/histidinol phosphatase N-terminal" evidence="9">
    <location>
        <begin position="22"/>
        <end position="89"/>
    </location>
</feature>
<dbReference type="NCBIfam" id="TIGR00594">
    <property type="entry name" value="polc"/>
    <property type="match status" value="1"/>
</dbReference>
<comment type="catalytic activity">
    <reaction evidence="8">
        <text>DNA(n) + a 2'-deoxyribonucleoside 5'-triphosphate = DNA(n+1) + diphosphate</text>
        <dbReference type="Rhea" id="RHEA:22508"/>
        <dbReference type="Rhea" id="RHEA-COMP:17339"/>
        <dbReference type="Rhea" id="RHEA-COMP:17340"/>
        <dbReference type="ChEBI" id="CHEBI:33019"/>
        <dbReference type="ChEBI" id="CHEBI:61560"/>
        <dbReference type="ChEBI" id="CHEBI:173112"/>
        <dbReference type="EC" id="2.7.7.7"/>
    </reaction>
</comment>
<dbReference type="PANTHER" id="PTHR32294:SF0">
    <property type="entry name" value="DNA POLYMERASE III SUBUNIT ALPHA"/>
    <property type="match status" value="1"/>
</dbReference>
<dbReference type="Gene3D" id="3.20.20.140">
    <property type="entry name" value="Metal-dependent hydrolases"/>
    <property type="match status" value="1"/>
</dbReference>
<dbReference type="Pfam" id="PF01336">
    <property type="entry name" value="tRNA_anti-codon"/>
    <property type="match status" value="1"/>
</dbReference>
<dbReference type="Gene3D" id="1.10.10.1600">
    <property type="entry name" value="Bacterial DNA polymerase III alpha subunit, thumb domain"/>
    <property type="match status" value="1"/>
</dbReference>
<dbReference type="Gene3D" id="1.10.150.870">
    <property type="match status" value="1"/>
</dbReference>
<dbReference type="KEGG" id="bchi:OY14_02870"/>
<dbReference type="InterPro" id="IPR011708">
    <property type="entry name" value="DNA_pol3_alpha_NTPase_dom"/>
</dbReference>
<dbReference type="GO" id="GO:0008408">
    <property type="term" value="F:3'-5' exonuclease activity"/>
    <property type="evidence" value="ECO:0007669"/>
    <property type="project" value="InterPro"/>
</dbReference>
<reference evidence="10 11" key="1">
    <citation type="journal article" date="2015" name="Genome Announc.">
        <title>Genome Sequence of Borrelia chilensis VA1, a South American Member of the Lyme Borreliosis Group.</title>
        <authorList>
            <person name="Huang W."/>
            <person name="Ojaimi C."/>
            <person name="Fallon J.T."/>
            <person name="Travisany D."/>
            <person name="Maass A."/>
            <person name="Ivanova L."/>
            <person name="Tomova A."/>
            <person name="Gonzalez-Acuna D."/>
            <person name="Godfrey H.P."/>
            <person name="Cabello F.C."/>
        </authorList>
    </citation>
    <scope>NUCLEOTIDE SEQUENCE [LARGE SCALE GENOMIC DNA]</scope>
    <source>
        <strain evidence="10 11">VA1</strain>
    </source>
</reference>
<dbReference type="GO" id="GO:0003887">
    <property type="term" value="F:DNA-directed DNA polymerase activity"/>
    <property type="evidence" value="ECO:0007669"/>
    <property type="project" value="UniProtKB-KW"/>
</dbReference>
<dbReference type="Pfam" id="PF07733">
    <property type="entry name" value="DNA_pol3_alpha"/>
    <property type="match status" value="1"/>
</dbReference>
<dbReference type="InterPro" id="IPR041931">
    <property type="entry name" value="DNA_pol3_alpha_thumb_dom"/>
</dbReference>
<dbReference type="GO" id="GO:0005737">
    <property type="term" value="C:cytoplasm"/>
    <property type="evidence" value="ECO:0007669"/>
    <property type="project" value="UniProtKB-SubCell"/>
</dbReference>
<dbReference type="EMBL" id="CP009910">
    <property type="protein sequence ID" value="AJA90379.1"/>
    <property type="molecule type" value="Genomic_DNA"/>
</dbReference>
<dbReference type="SMART" id="SM00481">
    <property type="entry name" value="POLIIIAc"/>
    <property type="match status" value="1"/>
</dbReference>
<dbReference type="STRING" id="1245910.OY14_02870"/>
<keyword evidence="5" id="KW-0548">Nucleotidyltransferase</keyword>
<dbReference type="GO" id="GO:0006260">
    <property type="term" value="P:DNA replication"/>
    <property type="evidence" value="ECO:0007669"/>
    <property type="project" value="UniProtKB-KW"/>
</dbReference>
<keyword evidence="11" id="KW-1185">Reference proteome</keyword>
<dbReference type="InterPro" id="IPR016195">
    <property type="entry name" value="Pol/histidinol_Pase-like"/>
</dbReference>
<evidence type="ECO:0000256" key="1">
    <source>
        <dbReference type="ARBA" id="ARBA00004496"/>
    </source>
</evidence>
<sequence>MLKIKFYFDKIILGMNFRSKFIHLHVHSDYSLLDGAAKISDIIAKAKKCNMSHIALTDHGNLFGAIKFYKEAKKAEIKPIIGIEAYMAKTSKFLKKHDDLGKMSYHLILLAKNELGYKNLLKLTSVSYLEGFYYRPRIDKEDLEKYSEGLICTSACIGGLIPRLILANRFEEAKNEILWFKKVFGNDFYLEIQRHGIKDQDIVNKRLVEYSRELGVPLTASNDSHYVNREDSVAQDIIVCIGTGAKKSDENRLKMETNEFYIKSQEEMCELFVDLPEALENTVRIAEKCDDFKITFPGPILPDYQIPIEFKTLGEYLEHLTLEGLKFRYKTLTSKIKDRAFYELSVIIGMGFEGYFLIVWDFIKFAHDHDIPVGAGRGSGAGSIVAYALRITDIDPLKYNLLFERFLNPERISMPDFDIDFCFEGRDEIIRYVTNKYGEDKVAQIITFGTLKPKAVVKDVARVLDIPFSESNELTKFIPDGPKVSLKEVLDDNSLKEYFTSKPVYKELMNAALVLEGMNRHASTHAAGIVISKTPLTDYVPLYKDYKQGSVSTQYTMDLLEECGLVKMDFLGLKTLTLIKNAENLIKSINPDFDIKNIPDNDVKTFKMLGEGRSASVFQFESEGMQQILKDAKPDNIEDLIALNALYRPGPMQFIPQFIAAKKGVKRIKYPHPDLKEVLRPTYGVIVYQEQVMEVARIIGGFSLGKADILRRAMGKKKEDEMNEMKVDFLRGAIDKGYGKEIASEIFELLKPFSGYGFNKSHAAAYSLIAYQTAYLKANYPEHFMAANLTNEINNNEKLSYYIEESKAIGINVLKPDINRSFREFRVTGSGISYGLNGIKNLGGIVVDLMIAEREEKGKYSSFEDFIRRVDDKVINKKFLESAIKSGLFDSLGQNRKTLFENLDRLIEVVSEDKNNKKLGQNSLFDVLESQDLIQQSFNYQVYEEYSYSELLGFEKELLGFYVSGHPLDPYKKAINSFSSFDVIRDLASKKDSIVQFSGILNSIKVIQTKRNNARMAFGSIEDFKGTIDIVVFTESYERYKNFLLEGNIIGVIGRLTFNRDKFSIVVEKVLNIERLSENKVSNIHIKFLNSKLNDLQLLNSLKESINNFEDNSGLSNVYFYLRENGKDLKLKMNSILNFGPDADKLDKLRRCVIVEDVWVD</sequence>
<dbReference type="GO" id="GO:0003676">
    <property type="term" value="F:nucleic acid binding"/>
    <property type="evidence" value="ECO:0007669"/>
    <property type="project" value="InterPro"/>
</dbReference>
<dbReference type="SUPFAM" id="SSF89550">
    <property type="entry name" value="PHP domain-like"/>
    <property type="match status" value="1"/>
</dbReference>
<gene>
    <name evidence="10" type="ORF">OY14_02870</name>
</gene>
<accession>A0A0A7UVV8</accession>
<comment type="subcellular location">
    <subcellularLocation>
        <location evidence="1">Cytoplasm</location>
    </subcellularLocation>
</comment>
<evidence type="ECO:0000256" key="7">
    <source>
        <dbReference type="ARBA" id="ARBA00022932"/>
    </source>
</evidence>
<proteinExistence type="predicted"/>
<keyword evidence="6" id="KW-0235">DNA replication</keyword>
<dbReference type="InterPro" id="IPR004365">
    <property type="entry name" value="NA-bd_OB_tRNA"/>
</dbReference>
<dbReference type="Pfam" id="PF02811">
    <property type="entry name" value="PHP"/>
    <property type="match status" value="1"/>
</dbReference>
<dbReference type="Proteomes" id="UP000030940">
    <property type="component" value="Chromosome"/>
</dbReference>
<evidence type="ECO:0000256" key="2">
    <source>
        <dbReference type="ARBA" id="ARBA00012417"/>
    </source>
</evidence>
<evidence type="ECO:0000256" key="3">
    <source>
        <dbReference type="ARBA" id="ARBA00019114"/>
    </source>
</evidence>
<evidence type="ECO:0000259" key="9">
    <source>
        <dbReference type="SMART" id="SM00481"/>
    </source>
</evidence>
<dbReference type="CDD" id="cd12113">
    <property type="entry name" value="PHP_PolIIIA_DnaE3"/>
    <property type="match status" value="1"/>
</dbReference>
<dbReference type="NCBIfam" id="NF004226">
    <property type="entry name" value="PRK05673.1"/>
    <property type="match status" value="1"/>
</dbReference>
<evidence type="ECO:0000313" key="10">
    <source>
        <dbReference type="EMBL" id="AJA90379.1"/>
    </source>
</evidence>
<dbReference type="CDD" id="cd04485">
    <property type="entry name" value="DnaE_OBF"/>
    <property type="match status" value="1"/>
</dbReference>
<evidence type="ECO:0000256" key="8">
    <source>
        <dbReference type="ARBA" id="ARBA00049244"/>
    </source>
</evidence>
<dbReference type="NCBIfam" id="NF005298">
    <property type="entry name" value="PRK06826.1"/>
    <property type="match status" value="1"/>
</dbReference>
<evidence type="ECO:0000313" key="11">
    <source>
        <dbReference type="Proteomes" id="UP000030940"/>
    </source>
</evidence>
<dbReference type="Pfam" id="PF14579">
    <property type="entry name" value="HHH_6"/>
    <property type="match status" value="1"/>
</dbReference>
<dbReference type="InterPro" id="IPR029460">
    <property type="entry name" value="DNAPol_HHH"/>
</dbReference>
<keyword evidence="4" id="KW-0808">Transferase</keyword>
<evidence type="ECO:0000256" key="4">
    <source>
        <dbReference type="ARBA" id="ARBA00022679"/>
    </source>
</evidence>
<dbReference type="HOGENOM" id="CLU_001600_0_0_12"/>
<dbReference type="InterPro" id="IPR003141">
    <property type="entry name" value="Pol/His_phosphatase_N"/>
</dbReference>
<dbReference type="EC" id="2.7.7.7" evidence="2"/>
<protein>
    <recommendedName>
        <fullName evidence="3">DNA polymerase III subunit alpha</fullName>
        <ecNumber evidence="2">2.7.7.7</ecNumber>
    </recommendedName>
</protein>
<dbReference type="InterPro" id="IPR004013">
    <property type="entry name" value="PHP_dom"/>
</dbReference>
<keyword evidence="7" id="KW-0239">DNA-directed DNA polymerase</keyword>
<name>A0A0A7UVV8_9SPIR</name>
<evidence type="ECO:0000256" key="5">
    <source>
        <dbReference type="ARBA" id="ARBA00022695"/>
    </source>
</evidence>
<dbReference type="AlphaFoldDB" id="A0A0A7UVV8"/>
<organism evidence="10 11">
    <name type="scientific">Borreliella chilensis</name>
    <dbReference type="NCBI Taxonomy" id="1245910"/>
    <lineage>
        <taxon>Bacteria</taxon>
        <taxon>Pseudomonadati</taxon>
        <taxon>Spirochaetota</taxon>
        <taxon>Spirochaetia</taxon>
        <taxon>Spirochaetales</taxon>
        <taxon>Borreliaceae</taxon>
        <taxon>Borreliella</taxon>
    </lineage>
</organism>